<evidence type="ECO:0000256" key="1">
    <source>
        <dbReference type="SAM" id="MobiDB-lite"/>
    </source>
</evidence>
<reference evidence="4 5" key="1">
    <citation type="submission" date="2016-10" db="EMBL/GenBank/DDBJ databases">
        <authorList>
            <person name="de Groot N.N."/>
        </authorList>
    </citation>
    <scope>NUCLEOTIDE SEQUENCE [LARGE SCALE GENOMIC DNA]</scope>
    <source>
        <strain evidence="4 5">A52C2</strain>
    </source>
</reference>
<keyword evidence="5" id="KW-1185">Reference proteome</keyword>
<keyword evidence="2" id="KW-0812">Transmembrane</keyword>
<dbReference type="STRING" id="1855383.SAMN05216548_101370"/>
<name>A0A1H9AAA8_9HYPH</name>
<protein>
    <submittedName>
        <fullName evidence="4">Putative Flp pilus-assembly TadE/G-like</fullName>
    </submittedName>
</protein>
<evidence type="ECO:0000313" key="4">
    <source>
        <dbReference type="EMBL" id="SEP73565.1"/>
    </source>
</evidence>
<accession>A0A1H9AAA8</accession>
<keyword evidence="2" id="KW-1133">Transmembrane helix</keyword>
<keyword evidence="2" id="KW-0472">Membrane</keyword>
<feature type="region of interest" description="Disordered" evidence="1">
    <location>
        <begin position="183"/>
        <end position="219"/>
    </location>
</feature>
<feature type="domain" description="Putative Flp pilus-assembly TadG-like N-terminal" evidence="3">
    <location>
        <begin position="18"/>
        <end position="64"/>
    </location>
</feature>
<feature type="compositionally biased region" description="Polar residues" evidence="1">
    <location>
        <begin position="204"/>
        <end position="219"/>
    </location>
</feature>
<organism evidence="4 5">
    <name type="scientific">Faunimonas pinastri</name>
    <dbReference type="NCBI Taxonomy" id="1855383"/>
    <lineage>
        <taxon>Bacteria</taxon>
        <taxon>Pseudomonadati</taxon>
        <taxon>Pseudomonadota</taxon>
        <taxon>Alphaproteobacteria</taxon>
        <taxon>Hyphomicrobiales</taxon>
        <taxon>Afifellaceae</taxon>
        <taxon>Faunimonas</taxon>
    </lineage>
</organism>
<dbReference type="Pfam" id="PF13400">
    <property type="entry name" value="Tad"/>
    <property type="match status" value="1"/>
</dbReference>
<feature type="transmembrane region" description="Helical" evidence="2">
    <location>
        <begin position="20"/>
        <end position="39"/>
    </location>
</feature>
<dbReference type="RefSeq" id="WP_092494872.1">
    <property type="nucleotide sequence ID" value="NZ_FOFG01000001.1"/>
</dbReference>
<evidence type="ECO:0000259" key="3">
    <source>
        <dbReference type="Pfam" id="PF13400"/>
    </source>
</evidence>
<evidence type="ECO:0000313" key="5">
    <source>
        <dbReference type="Proteomes" id="UP000199647"/>
    </source>
</evidence>
<dbReference type="InterPro" id="IPR028087">
    <property type="entry name" value="Tad_N"/>
</dbReference>
<dbReference type="EMBL" id="FOFG01000001">
    <property type="protein sequence ID" value="SEP73565.1"/>
    <property type="molecule type" value="Genomic_DNA"/>
</dbReference>
<feature type="compositionally biased region" description="Low complexity" evidence="1">
    <location>
        <begin position="289"/>
        <end position="300"/>
    </location>
</feature>
<dbReference type="Proteomes" id="UP000199647">
    <property type="component" value="Unassembled WGS sequence"/>
</dbReference>
<sequence>MTSAILRSLRRFGLDTAGNAALIFALAAVPLIGAAGFAIDYTQASGVRAQLQSIADAAALAGATRDSTLSATAATDYFNGAIGRLSLSPTPTPTVKADTSSDYVTVSTSYSMSGGISSIIGQKFPVAVTATAYRGDLVRRVSMDLNSVNMDASDTNRIYSFNLTSDGSYPDYDSTNKRPYLYDANGKKTTDGSGIPNPDDYQEVLTTSSTDRNGTTDSQYDSTVDALKNGTAIPFNTTDADGQVGMLFVNVQGNYTKGSGKSKTTSGTTSYFFSVTNPASGFSNPENVSSDPDGSNPAGSSSSISSYVSCSYTASSKTWTCTGSGLSKTSASKIASYASSHTNCGAAKTSSSSSTTCTGRRNNNCTTTTTYTANLSCTVKQDFPSCVSSTVTQYWDDNGGATDDNDYNDMSYSFSCPDDARNTSTVRLTN</sequence>
<dbReference type="AlphaFoldDB" id="A0A1H9AAA8"/>
<feature type="region of interest" description="Disordered" evidence="1">
    <location>
        <begin position="281"/>
        <end position="300"/>
    </location>
</feature>
<proteinExistence type="predicted"/>
<gene>
    <name evidence="4" type="ORF">SAMN05216548_101370</name>
</gene>
<evidence type="ECO:0000256" key="2">
    <source>
        <dbReference type="SAM" id="Phobius"/>
    </source>
</evidence>